<dbReference type="AlphaFoldDB" id="A0A1I3YYL7"/>
<name>A0A1I3YYL7_9ACTN</name>
<proteinExistence type="predicted"/>
<evidence type="ECO:0000313" key="2">
    <source>
        <dbReference type="Proteomes" id="UP000199152"/>
    </source>
</evidence>
<sequence>MSAPSVPIPRSSIEVDPIPADEGLSLLLDLLEPAGASSDAHHAGLKDRVQVWVKRAADWGAGPQGAFCAW</sequence>
<accession>A0A1I3YYL7</accession>
<reference evidence="1 2" key="1">
    <citation type="submission" date="2016-10" db="EMBL/GenBank/DDBJ databases">
        <authorList>
            <person name="de Groot N.N."/>
        </authorList>
    </citation>
    <scope>NUCLEOTIDE SEQUENCE [LARGE SCALE GENOMIC DNA]</scope>
    <source>
        <strain evidence="1 2">DSM 45317</strain>
    </source>
</reference>
<dbReference type="Proteomes" id="UP000199152">
    <property type="component" value="Unassembled WGS sequence"/>
</dbReference>
<organism evidence="1 2">
    <name type="scientific">Geodermatophilus ruber</name>
    <dbReference type="NCBI Taxonomy" id="504800"/>
    <lineage>
        <taxon>Bacteria</taxon>
        <taxon>Bacillati</taxon>
        <taxon>Actinomycetota</taxon>
        <taxon>Actinomycetes</taxon>
        <taxon>Geodermatophilales</taxon>
        <taxon>Geodermatophilaceae</taxon>
        <taxon>Geodermatophilus</taxon>
    </lineage>
</organism>
<dbReference type="EMBL" id="FOSW01000001">
    <property type="protein sequence ID" value="SFK36964.1"/>
    <property type="molecule type" value="Genomic_DNA"/>
</dbReference>
<gene>
    <name evidence="1" type="ORF">SAMN04488085_101263</name>
</gene>
<dbReference type="InParanoid" id="A0A1I3YYL7"/>
<dbReference type="OrthoDB" id="5197099at2"/>
<evidence type="ECO:0000313" key="1">
    <source>
        <dbReference type="EMBL" id="SFK36964.1"/>
    </source>
</evidence>
<keyword evidence="2" id="KW-1185">Reference proteome</keyword>
<protein>
    <submittedName>
        <fullName evidence="1">Uncharacterized protein</fullName>
    </submittedName>
</protein>
<dbReference type="RefSeq" id="WP_091320182.1">
    <property type="nucleotide sequence ID" value="NZ_FOSW01000001.1"/>
</dbReference>